<sequence length="243" mass="28382">MPDSNEQRSSNSPKNYYDVIVEKIKTKILENSKEALFLVEKELNAPYIPKEYENIFRELLLKAIQNYENNRAQIKLSPSECLEILISKNRRLKPLALAELRNYALRPFINEINQLFQKEEIEIQIKASIYEFLCEQDINFEFKIGKESLNPVKNKSLVNNSFYLLNRNKINEKTFKDVSITNVALEILNSYCATVFPEAILIGEKDYSTEFIYIAKKLLGIEKDEEKTPLCDIIYSRIFSNNS</sequence>
<protein>
    <submittedName>
        <fullName evidence="1">Expressed protein</fullName>
    </submittedName>
</protein>
<dbReference type="AlphaFoldDB" id="Q6KIK6"/>
<dbReference type="RefSeq" id="WP_011264604.1">
    <property type="nucleotide sequence ID" value="NC_006908.1"/>
</dbReference>
<reference evidence="1 2" key="1">
    <citation type="journal article" date="2004" name="Genome Res.">
        <title>The complete genome and proteome of Mycoplasma mobile.</title>
        <authorList>
            <person name="Jaffe J.D."/>
            <person name="Stange-Thomann N."/>
            <person name="Smith C."/>
            <person name="DeCaprio D."/>
            <person name="Fisher S."/>
            <person name="Butler J."/>
            <person name="Calvo S."/>
            <person name="Elkins T."/>
            <person name="FitzGerald M.G."/>
            <person name="Hafez N."/>
            <person name="Kodira C.D."/>
            <person name="Major J."/>
            <person name="Wang S."/>
            <person name="Wilkinson J."/>
            <person name="Nicol R."/>
            <person name="Nusbaum C."/>
            <person name="Birren B."/>
            <person name="Berg H.C."/>
            <person name="Church G.M."/>
        </authorList>
    </citation>
    <scope>NUCLEOTIDE SEQUENCE [LARGE SCALE GENOMIC DNA]</scope>
    <source>
        <strain evidence="2">ATCC 43663 / 163K / NCTC 11711</strain>
    </source>
</reference>
<accession>Q6KIK6</accession>
<dbReference type="STRING" id="267748.MMOB0840"/>
<dbReference type="EMBL" id="AE017308">
    <property type="protein sequence ID" value="AAT27570.1"/>
    <property type="molecule type" value="Genomic_DNA"/>
</dbReference>
<keyword evidence="2" id="KW-1185">Reference proteome</keyword>
<gene>
    <name evidence="1" type="ordered locus">MMOB0840</name>
</gene>
<organism evidence="1 2">
    <name type="scientific">Mycoplasma mobile (strain ATCC 43663 / 163K / NCTC 11711)</name>
    <name type="common">Mesomycoplasma mobile</name>
    <dbReference type="NCBI Taxonomy" id="267748"/>
    <lineage>
        <taxon>Bacteria</taxon>
        <taxon>Bacillati</taxon>
        <taxon>Mycoplasmatota</taxon>
        <taxon>Mycoplasmoidales</taxon>
        <taxon>Metamycoplasmataceae</taxon>
        <taxon>Mesomycoplasma</taxon>
    </lineage>
</organism>
<evidence type="ECO:0000313" key="2">
    <source>
        <dbReference type="Proteomes" id="UP000009072"/>
    </source>
</evidence>
<dbReference type="HOGENOM" id="CLU_1141574_0_0_14"/>
<name>Q6KIK6_MYCM1</name>
<dbReference type="SUPFAM" id="SSF116965">
    <property type="entry name" value="Hypothetical protein MPN330"/>
    <property type="match status" value="1"/>
</dbReference>
<dbReference type="KEGG" id="mmo:MMOB0840"/>
<proteinExistence type="predicted"/>
<dbReference type="Proteomes" id="UP000009072">
    <property type="component" value="Chromosome"/>
</dbReference>
<evidence type="ECO:0000313" key="1">
    <source>
        <dbReference type="EMBL" id="AAT27570.1"/>
    </source>
</evidence>